<dbReference type="CDD" id="cd01109">
    <property type="entry name" value="HTH_YyaN"/>
    <property type="match status" value="1"/>
</dbReference>
<dbReference type="EMBL" id="LAXD01000001">
    <property type="protein sequence ID" value="KWW98430.1"/>
    <property type="molecule type" value="Genomic_DNA"/>
</dbReference>
<dbReference type="PANTHER" id="PTHR30204:SF98">
    <property type="entry name" value="HTH-TYPE TRANSCRIPTIONAL REGULATOR ADHR"/>
    <property type="match status" value="1"/>
</dbReference>
<dbReference type="SUPFAM" id="SSF46955">
    <property type="entry name" value="Putative DNA-binding domain"/>
    <property type="match status" value="1"/>
</dbReference>
<dbReference type="STRING" id="1469144.LI90_50"/>
<dbReference type="GO" id="GO:0003700">
    <property type="term" value="F:DNA-binding transcription factor activity"/>
    <property type="evidence" value="ECO:0007669"/>
    <property type="project" value="InterPro"/>
</dbReference>
<comment type="caution">
    <text evidence="4">The sequence shown here is derived from an EMBL/GenBank/DDBJ whole genome shotgun (WGS) entry which is preliminary data.</text>
</comment>
<evidence type="ECO:0000256" key="2">
    <source>
        <dbReference type="SAM" id="MobiDB-lite"/>
    </source>
</evidence>
<evidence type="ECO:0000256" key="1">
    <source>
        <dbReference type="ARBA" id="ARBA00023125"/>
    </source>
</evidence>
<dbReference type="PANTHER" id="PTHR30204">
    <property type="entry name" value="REDOX-CYCLING DRUG-SENSING TRANSCRIPTIONAL ACTIVATOR SOXR"/>
    <property type="match status" value="1"/>
</dbReference>
<dbReference type="PROSITE" id="PS00552">
    <property type="entry name" value="HTH_MERR_1"/>
    <property type="match status" value="1"/>
</dbReference>
<dbReference type="Gene3D" id="1.10.1660.10">
    <property type="match status" value="1"/>
</dbReference>
<keyword evidence="5" id="KW-1185">Reference proteome</keyword>
<dbReference type="Proteomes" id="UP000070188">
    <property type="component" value="Unassembled WGS sequence"/>
</dbReference>
<dbReference type="InterPro" id="IPR009061">
    <property type="entry name" value="DNA-bd_dom_put_sf"/>
</dbReference>
<protein>
    <submittedName>
        <fullName evidence="4">Putative merR-family transciptional regulator</fullName>
    </submittedName>
</protein>
<keyword evidence="1" id="KW-0238">DNA-binding</keyword>
<proteinExistence type="predicted"/>
<dbReference type="PATRIC" id="fig|1469144.10.peg.119"/>
<dbReference type="InterPro" id="IPR047057">
    <property type="entry name" value="MerR_fam"/>
</dbReference>
<dbReference type="PROSITE" id="PS50937">
    <property type="entry name" value="HTH_MERR_2"/>
    <property type="match status" value="1"/>
</dbReference>
<evidence type="ECO:0000313" key="5">
    <source>
        <dbReference type="Proteomes" id="UP000070188"/>
    </source>
</evidence>
<feature type="region of interest" description="Disordered" evidence="2">
    <location>
        <begin position="122"/>
        <end position="143"/>
    </location>
</feature>
<organism evidence="4 5">
    <name type="scientific">Carbonactinospora thermoautotrophica</name>
    <dbReference type="NCBI Taxonomy" id="1469144"/>
    <lineage>
        <taxon>Bacteria</taxon>
        <taxon>Bacillati</taxon>
        <taxon>Actinomycetota</taxon>
        <taxon>Actinomycetes</taxon>
        <taxon>Kitasatosporales</taxon>
        <taxon>Carbonactinosporaceae</taxon>
        <taxon>Carbonactinospora</taxon>
    </lineage>
</organism>
<accession>A0A132MKP6</accession>
<dbReference type="OrthoDB" id="9802944at2"/>
<dbReference type="GO" id="GO:0003677">
    <property type="term" value="F:DNA binding"/>
    <property type="evidence" value="ECO:0007669"/>
    <property type="project" value="UniProtKB-KW"/>
</dbReference>
<evidence type="ECO:0000313" key="4">
    <source>
        <dbReference type="EMBL" id="KWW98430.1"/>
    </source>
</evidence>
<sequence>MADEGREYTISEVAALTGLSPHTLRWYERIGLIAFIGREANGRRRYTAHDLDWLLLLTKLRATGMPVADMVRYAELVRRGAGTYPERQRLLEEHRERVLKAMREQQEMLRLLDHKIEMCRRGTVPEPPREETARAQGDARPRA</sequence>
<reference evidence="5" key="1">
    <citation type="submission" date="2015-04" db="EMBL/GenBank/DDBJ databases">
        <title>Physiological reanalysis, assessment of diazotrophy, and genome sequences of multiple isolates of Streptomyces thermoautotrophicus.</title>
        <authorList>
            <person name="MacKellar D.C."/>
            <person name="Lieber L."/>
            <person name="Norman J."/>
            <person name="Bolger A."/>
            <person name="Tobin C."/>
            <person name="Murray J.W."/>
            <person name="Chang R."/>
            <person name="Ford T."/>
            <person name="Nguyen P.Q."/>
            <person name="Woodward J."/>
            <person name="Permingeat H."/>
            <person name="Joshi N.S."/>
            <person name="Silver P.A."/>
            <person name="Usadel B."/>
            <person name="Rutherford A.W."/>
            <person name="Friesen M."/>
            <person name="Prell J."/>
        </authorList>
    </citation>
    <scope>NUCLEOTIDE SEQUENCE [LARGE SCALE GENOMIC DNA]</scope>
    <source>
        <strain evidence="5">H1</strain>
    </source>
</reference>
<gene>
    <name evidence="4" type="ORF">LI90_50</name>
</gene>
<dbReference type="InterPro" id="IPR000551">
    <property type="entry name" value="MerR-type_HTH_dom"/>
</dbReference>
<feature type="compositionally biased region" description="Basic and acidic residues" evidence="2">
    <location>
        <begin position="127"/>
        <end position="143"/>
    </location>
</feature>
<evidence type="ECO:0000259" key="3">
    <source>
        <dbReference type="PROSITE" id="PS50937"/>
    </source>
</evidence>
<dbReference type="PRINTS" id="PR00040">
    <property type="entry name" value="HTHMERR"/>
</dbReference>
<dbReference type="Pfam" id="PF13411">
    <property type="entry name" value="MerR_1"/>
    <property type="match status" value="1"/>
</dbReference>
<name>A0A132MKP6_9ACTN</name>
<dbReference type="SMART" id="SM00422">
    <property type="entry name" value="HTH_MERR"/>
    <property type="match status" value="1"/>
</dbReference>
<dbReference type="RefSeq" id="WP_079046199.1">
    <property type="nucleotide sequence ID" value="NZ_JYIJ01000019.1"/>
</dbReference>
<feature type="domain" description="HTH merR-type" evidence="3">
    <location>
        <begin position="7"/>
        <end position="76"/>
    </location>
</feature>
<dbReference type="AlphaFoldDB" id="A0A132MKP6"/>